<accession>A0ABX1LU05</accession>
<dbReference type="RefSeq" id="WP_169364369.1">
    <property type="nucleotide sequence ID" value="NZ_JAAVJL010000001.1"/>
</dbReference>
<dbReference type="Proteomes" id="UP000738376">
    <property type="component" value="Unassembled WGS sequence"/>
</dbReference>
<proteinExistence type="predicted"/>
<sequence length="116" mass="12929">MKTKVALIGLISAIAALGISLPAQADSRRAYCKYFENGVSQAKVSMPCTFSMRQGFVTITWEDGVSDYFRPIPNRPFVYTDERGGLVYQQRGEEDANGESARIFKMENGSIYIWGS</sequence>
<comment type="caution">
    <text evidence="2">The sequence shown here is derived from an EMBL/GenBank/DDBJ whole genome shotgun (WGS) entry which is preliminary data.</text>
</comment>
<evidence type="ECO:0008006" key="4">
    <source>
        <dbReference type="Google" id="ProtNLM"/>
    </source>
</evidence>
<evidence type="ECO:0000313" key="2">
    <source>
        <dbReference type="EMBL" id="NMF59614.1"/>
    </source>
</evidence>
<feature type="signal peptide" evidence="1">
    <location>
        <begin position="1"/>
        <end position="25"/>
    </location>
</feature>
<protein>
    <recommendedName>
        <fullName evidence="4">C-type lysozyme inhibitor domain-containing protein</fullName>
    </recommendedName>
</protein>
<evidence type="ECO:0000256" key="1">
    <source>
        <dbReference type="SAM" id="SignalP"/>
    </source>
</evidence>
<dbReference type="EMBL" id="JAAVJL010000001">
    <property type="protein sequence ID" value="NMF59614.1"/>
    <property type="molecule type" value="Genomic_DNA"/>
</dbReference>
<reference evidence="2 3" key="1">
    <citation type="submission" date="2020-03" db="EMBL/GenBank/DDBJ databases">
        <title>Draft Genome Sequence of 2-Methylisoborneol Producing Pseudanabaena yagii Strain GIHE-NHR1 Isolated from North Han River in South Korea.</title>
        <authorList>
            <person name="Jeong J."/>
        </authorList>
    </citation>
    <scope>NUCLEOTIDE SEQUENCE [LARGE SCALE GENOMIC DNA]</scope>
    <source>
        <strain evidence="2 3">GIHE-NHR1</strain>
    </source>
</reference>
<feature type="chain" id="PRO_5045461073" description="C-type lysozyme inhibitor domain-containing protein" evidence="1">
    <location>
        <begin position="26"/>
        <end position="116"/>
    </location>
</feature>
<keyword evidence="3" id="KW-1185">Reference proteome</keyword>
<name>A0ABX1LU05_9CYAN</name>
<organism evidence="2 3">
    <name type="scientific">Pseudanabaena yagii GIHE-NHR1</name>
    <dbReference type="NCBI Taxonomy" id="2722753"/>
    <lineage>
        <taxon>Bacteria</taxon>
        <taxon>Bacillati</taxon>
        <taxon>Cyanobacteriota</taxon>
        <taxon>Cyanophyceae</taxon>
        <taxon>Pseudanabaenales</taxon>
        <taxon>Pseudanabaenaceae</taxon>
        <taxon>Pseudanabaena</taxon>
        <taxon>Pseudanabaena yagii</taxon>
    </lineage>
</organism>
<keyword evidence="1" id="KW-0732">Signal</keyword>
<gene>
    <name evidence="2" type="ORF">HC246_16710</name>
</gene>
<evidence type="ECO:0000313" key="3">
    <source>
        <dbReference type="Proteomes" id="UP000738376"/>
    </source>
</evidence>